<feature type="region of interest" description="Disordered" evidence="5">
    <location>
        <begin position="741"/>
        <end position="834"/>
    </location>
</feature>
<dbReference type="SMART" id="SM00229">
    <property type="entry name" value="RasGEFN"/>
    <property type="match status" value="1"/>
</dbReference>
<dbReference type="PROSITE" id="PS50009">
    <property type="entry name" value="RASGEF_CAT"/>
    <property type="match status" value="1"/>
</dbReference>
<dbReference type="PROSITE" id="PS50002">
    <property type="entry name" value="SH3"/>
    <property type="match status" value="1"/>
</dbReference>
<keyword evidence="10" id="KW-1185">Reference proteome</keyword>
<dbReference type="CDD" id="cd00155">
    <property type="entry name" value="RasGEF"/>
    <property type="match status" value="1"/>
</dbReference>
<feature type="compositionally biased region" description="Low complexity" evidence="5">
    <location>
        <begin position="745"/>
        <end position="761"/>
    </location>
</feature>
<proteinExistence type="predicted"/>
<dbReference type="PANTHER" id="PTHR23113">
    <property type="entry name" value="GUANINE NUCLEOTIDE EXCHANGE FACTOR"/>
    <property type="match status" value="1"/>
</dbReference>
<dbReference type="OrthoDB" id="28357at2759"/>
<dbReference type="Pfam" id="PF07653">
    <property type="entry name" value="SH3_2"/>
    <property type="match status" value="1"/>
</dbReference>
<protein>
    <recommendedName>
        <fullName evidence="11">Ras guanine nucleotide exchange factor domain-containing protein</fullName>
    </recommendedName>
</protein>
<evidence type="ECO:0000256" key="4">
    <source>
        <dbReference type="PROSITE-ProRule" id="PRU00192"/>
    </source>
</evidence>
<dbReference type="Pfam" id="PF00618">
    <property type="entry name" value="RasGEF_N"/>
    <property type="match status" value="1"/>
</dbReference>
<dbReference type="Pfam" id="PF00617">
    <property type="entry name" value="RasGEF"/>
    <property type="match status" value="1"/>
</dbReference>
<evidence type="ECO:0000259" key="6">
    <source>
        <dbReference type="PROSITE" id="PS50002"/>
    </source>
</evidence>
<evidence type="ECO:0000259" key="7">
    <source>
        <dbReference type="PROSITE" id="PS50009"/>
    </source>
</evidence>
<evidence type="ECO:0000313" key="9">
    <source>
        <dbReference type="EMBL" id="ORZ10098.1"/>
    </source>
</evidence>
<organism evidence="9 10">
    <name type="scientific">Absidia repens</name>
    <dbReference type="NCBI Taxonomy" id="90262"/>
    <lineage>
        <taxon>Eukaryota</taxon>
        <taxon>Fungi</taxon>
        <taxon>Fungi incertae sedis</taxon>
        <taxon>Mucoromycota</taxon>
        <taxon>Mucoromycotina</taxon>
        <taxon>Mucoromycetes</taxon>
        <taxon>Mucorales</taxon>
        <taxon>Cunninghamellaceae</taxon>
        <taxon>Absidia</taxon>
    </lineage>
</organism>
<dbReference type="InterPro" id="IPR036964">
    <property type="entry name" value="RASGEF_cat_dom_sf"/>
</dbReference>
<evidence type="ECO:0000256" key="1">
    <source>
        <dbReference type="ARBA" id="ARBA00022443"/>
    </source>
</evidence>
<feature type="compositionally biased region" description="Polar residues" evidence="5">
    <location>
        <begin position="773"/>
        <end position="805"/>
    </location>
</feature>
<dbReference type="PANTHER" id="PTHR23113:SF354">
    <property type="entry name" value="BUD SITE SELECTION PROTEIN 5"/>
    <property type="match status" value="1"/>
</dbReference>
<dbReference type="InterPro" id="IPR036028">
    <property type="entry name" value="SH3-like_dom_sf"/>
</dbReference>
<evidence type="ECO:0000256" key="5">
    <source>
        <dbReference type="SAM" id="MobiDB-lite"/>
    </source>
</evidence>
<evidence type="ECO:0000256" key="2">
    <source>
        <dbReference type="ARBA" id="ARBA00022658"/>
    </source>
</evidence>
<dbReference type="InterPro" id="IPR001895">
    <property type="entry name" value="RASGEF_cat_dom"/>
</dbReference>
<evidence type="ECO:0000256" key="3">
    <source>
        <dbReference type="PROSITE-ProRule" id="PRU00168"/>
    </source>
</evidence>
<dbReference type="SUPFAM" id="SSF50044">
    <property type="entry name" value="SH3-domain"/>
    <property type="match status" value="1"/>
</dbReference>
<feature type="domain" description="SH3" evidence="6">
    <location>
        <begin position="15"/>
        <end position="80"/>
    </location>
</feature>
<feature type="region of interest" description="Disordered" evidence="5">
    <location>
        <begin position="702"/>
        <end position="727"/>
    </location>
</feature>
<dbReference type="GO" id="GO:0007265">
    <property type="term" value="P:Ras protein signal transduction"/>
    <property type="evidence" value="ECO:0007669"/>
    <property type="project" value="TreeGrafter"/>
</dbReference>
<dbReference type="Gene3D" id="1.20.870.10">
    <property type="entry name" value="Son of sevenless (SoS) protein Chain: S domain 1"/>
    <property type="match status" value="2"/>
</dbReference>
<accession>A0A1X2I5X2</accession>
<evidence type="ECO:0008006" key="11">
    <source>
        <dbReference type="Google" id="ProtNLM"/>
    </source>
</evidence>
<feature type="region of interest" description="Disordered" evidence="5">
    <location>
        <begin position="849"/>
        <end position="925"/>
    </location>
</feature>
<feature type="domain" description="N-terminal Ras-GEF" evidence="8">
    <location>
        <begin position="998"/>
        <end position="1130"/>
    </location>
</feature>
<sequence>MTSPISSLPHTSPDLNSHFVQALHDFFPANAPADNNSACLFFQRGAIIEVYNRDDSGWWDGVTDGLRGWFPSNHVGHLGQLKRHSVDYSDLQGTSQLKEFEAWRHGSISTANTPNNVIDPNSSDASVLPTAQYNLNDNGSMSCRSYSESSNTSMHHSYDGSNIDNADTYNYQYTPDRVELARSLLNEDREKFGAATPESLTNKKSNTLNLNYLLEDANNRISDLVDDCGQEHLSSNIQLVIFQVVSSIRSVLAAANTVSKDSPLLKTYPDLARQRKNALSSLSRLVLKGKELHALCQVGDDGDDDGSRRKVQHDIPSLANQLLMDMNLFESVLRSIILAFPTHIGDVNYGNEYDIYSNDDSDDSTQEEDQYSSNNNLAATLGDKNHTHGTLDSIELASGFQQHITTDQPSTASPIAKEVPFSDAHHIIQTVLDYQTCIDEIVVALMITVEEYVSARQRATHMLEMTRKAVEAVRTFLAMVEHVCSNVGDLDYNHRSVIPENPQLVSLVLAKEAVYSAITNLVTAVRALIGPKDQQTDNNDDLCHLQSCCQSVTQSTSDCASCVRICLCVDGSPVDLPIATSSTVPFFEMRDKLETSADARRNQTLSILGRKATSLNALQRQFSNNEGGGDNENSLGTTTKTTNISSNTCNSQGGISTDTATETLDSTTTKATGTKDISLLPAIQQTDSNTTHTGNQISESDVEKLDMQQRQLAASSSEPSSSSSVPVLHDLMDGYRRHRTHSIPSMLSESSQSRSSLGARSTRSNHSRVSRSHAVTAQRRSQATMRSSLTTSVSSIHTINGTTRPLSDRSSMDSFNMTPLTTPEAMSPVTEFDDDIPLGKQLSAKLDIMQRQTRPRSSSINALAIVPPTNEQQQLASTQRVPLPPIPPSPMEPPSDLKPTSSKSTPTTDQSPAPTKSRRPRGMSVSALRMSIKQKYDDRTANGISAKEVTNTKSINRISSLSSLRSTSQSSINETKTELDPWFVKQRSFTEDEIIVNADGQLTGASIEALVEKLTSHEKSPDLVFTRAFFYNFRLFTTPPAFIDLLIQRFNVNPPSDPVLSEDDVKLWQNRVLVPVRLRVYNVIKTWLENYYQYKQDDVESQLMAFTTGDMQDAMPVPAKRMADLIRRTFEIRGHSMPRRKMSYALCSSSHTSVNSEVNGSNVSLSEHNPPRPPLNTKSSSSHLSLSSGSSLFSDLSLFGSDSHNNHNTSSSSSSSEQVSYPPINLTRSLRNTLRKAVSQDNLALVHINDFDCMELARQFTLMESALFCQITPYELIGQEFKKKAGQSAAIHIKAMIQTSTQVTSWISDSILREQDAKRRAQMIKFWIKVGDCCLQMNNYNTLMAIRSALDSTSIRRLKKSWDHLSTKYKAMLEPIYRATDSARNFAEYRTRLKMAVAPCLPFLGVYLTDMTFIDDGNSDNRTTPSGRSLINFDKYIKTTRVLNEIDQFQIPYKLLEVEEIQRYLSRCLETVVMDEQLFYNRSVALEPRQEEPTTSDIRHTISQFT</sequence>
<dbReference type="GO" id="GO:0005085">
    <property type="term" value="F:guanyl-nucleotide exchange factor activity"/>
    <property type="evidence" value="ECO:0007669"/>
    <property type="project" value="UniProtKB-KW"/>
</dbReference>
<dbReference type="CDD" id="cd06224">
    <property type="entry name" value="REM"/>
    <property type="match status" value="1"/>
</dbReference>
<dbReference type="Gene3D" id="1.10.840.10">
    <property type="entry name" value="Ras guanine-nucleotide exchange factors catalytic domain"/>
    <property type="match status" value="1"/>
</dbReference>
<feature type="region of interest" description="Disordered" evidence="5">
    <location>
        <begin position="621"/>
        <end position="660"/>
    </location>
</feature>
<feature type="region of interest" description="Disordered" evidence="5">
    <location>
        <begin position="1157"/>
        <end position="1183"/>
    </location>
</feature>
<dbReference type="SMART" id="SM00147">
    <property type="entry name" value="RasGEF"/>
    <property type="match status" value="1"/>
</dbReference>
<gene>
    <name evidence="9" type="ORF">BCR42DRAFT_358113</name>
</gene>
<feature type="compositionally biased region" description="Low complexity" evidence="5">
    <location>
        <begin position="897"/>
        <end position="912"/>
    </location>
</feature>
<name>A0A1X2I5X2_9FUNG</name>
<feature type="compositionally biased region" description="Low complexity" evidence="5">
    <location>
        <begin position="1157"/>
        <end position="1166"/>
    </location>
</feature>
<comment type="caution">
    <text evidence="9">The sequence shown here is derived from an EMBL/GenBank/DDBJ whole genome shotgun (WGS) entry which is preliminary data.</text>
</comment>
<dbReference type="InterPro" id="IPR008937">
    <property type="entry name" value="Ras-like_GEF"/>
</dbReference>
<feature type="compositionally biased region" description="Polar residues" evidence="5">
    <location>
        <begin position="850"/>
        <end position="861"/>
    </location>
</feature>
<reference evidence="9 10" key="1">
    <citation type="submission" date="2016-07" db="EMBL/GenBank/DDBJ databases">
        <title>Pervasive Adenine N6-methylation of Active Genes in Fungi.</title>
        <authorList>
            <consortium name="DOE Joint Genome Institute"/>
            <person name="Mondo S.J."/>
            <person name="Dannebaum R.O."/>
            <person name="Kuo R.C."/>
            <person name="Labutti K."/>
            <person name="Haridas S."/>
            <person name="Kuo A."/>
            <person name="Salamov A."/>
            <person name="Ahrendt S.R."/>
            <person name="Lipzen A."/>
            <person name="Sullivan W."/>
            <person name="Andreopoulos W.B."/>
            <person name="Clum A."/>
            <person name="Lindquist E."/>
            <person name="Daum C."/>
            <person name="Ramamoorthy G.K."/>
            <person name="Gryganskyi A."/>
            <person name="Culley D."/>
            <person name="Magnuson J.K."/>
            <person name="James T.Y."/>
            <person name="O'Malley M.A."/>
            <person name="Stajich J.E."/>
            <person name="Spatafora J.W."/>
            <person name="Visel A."/>
            <person name="Grigoriev I.V."/>
        </authorList>
    </citation>
    <scope>NUCLEOTIDE SEQUENCE [LARGE SCALE GENOMIC DNA]</scope>
    <source>
        <strain evidence="9 10">NRRL 1336</strain>
    </source>
</reference>
<feature type="compositionally biased region" description="Low complexity" evidence="5">
    <location>
        <begin position="631"/>
        <end position="660"/>
    </location>
</feature>
<feature type="compositionally biased region" description="Polar residues" evidence="5">
    <location>
        <begin position="812"/>
        <end position="821"/>
    </location>
</feature>
<dbReference type="GO" id="GO:0005886">
    <property type="term" value="C:plasma membrane"/>
    <property type="evidence" value="ECO:0007669"/>
    <property type="project" value="TreeGrafter"/>
</dbReference>
<feature type="compositionally biased region" description="Acidic residues" evidence="5">
    <location>
        <begin position="357"/>
        <end position="370"/>
    </location>
</feature>
<feature type="domain" description="Ras-GEF" evidence="7">
    <location>
        <begin position="1252"/>
        <end position="1489"/>
    </location>
</feature>
<feature type="region of interest" description="Disordered" evidence="5">
    <location>
        <begin position="355"/>
        <end position="384"/>
    </location>
</feature>
<evidence type="ECO:0000313" key="10">
    <source>
        <dbReference type="Proteomes" id="UP000193560"/>
    </source>
</evidence>
<dbReference type="InterPro" id="IPR023578">
    <property type="entry name" value="Ras_GEF_dom_sf"/>
</dbReference>
<evidence type="ECO:0000259" key="8">
    <source>
        <dbReference type="PROSITE" id="PS50212"/>
    </source>
</evidence>
<dbReference type="Proteomes" id="UP000193560">
    <property type="component" value="Unassembled WGS sequence"/>
</dbReference>
<dbReference type="InterPro" id="IPR001452">
    <property type="entry name" value="SH3_domain"/>
</dbReference>
<dbReference type="SUPFAM" id="SSF48366">
    <property type="entry name" value="Ras GEF"/>
    <property type="match status" value="1"/>
</dbReference>
<dbReference type="SMART" id="SM00326">
    <property type="entry name" value="SH3"/>
    <property type="match status" value="1"/>
</dbReference>
<feature type="compositionally biased region" description="Low complexity" evidence="5">
    <location>
        <begin position="715"/>
        <end position="727"/>
    </location>
</feature>
<dbReference type="EMBL" id="MCGE01000025">
    <property type="protein sequence ID" value="ORZ10098.1"/>
    <property type="molecule type" value="Genomic_DNA"/>
</dbReference>
<keyword evidence="1 4" id="KW-0728">SH3 domain</keyword>
<dbReference type="Gene3D" id="2.30.30.40">
    <property type="entry name" value="SH3 Domains"/>
    <property type="match status" value="1"/>
</dbReference>
<dbReference type="InterPro" id="IPR000651">
    <property type="entry name" value="Ras-like_Gua-exchang_fac_N"/>
</dbReference>
<dbReference type="STRING" id="90262.A0A1X2I5X2"/>
<dbReference type="PROSITE" id="PS50212">
    <property type="entry name" value="RASGEF_NTER"/>
    <property type="match status" value="1"/>
</dbReference>
<keyword evidence="2 3" id="KW-0344">Guanine-nucleotide releasing factor</keyword>
<feature type="compositionally biased region" description="Polar residues" evidence="5">
    <location>
        <begin position="869"/>
        <end position="880"/>
    </location>
</feature>
<feature type="compositionally biased region" description="Pro residues" evidence="5">
    <location>
        <begin position="882"/>
        <end position="893"/>
    </location>
</feature>